<dbReference type="Gene3D" id="3.40.720.10">
    <property type="entry name" value="Alkaline Phosphatase, subunit A"/>
    <property type="match status" value="1"/>
</dbReference>
<dbReference type="CDD" id="cd16028">
    <property type="entry name" value="PMH"/>
    <property type="match status" value="1"/>
</dbReference>
<dbReference type="GO" id="GO:0046872">
    <property type="term" value="F:metal ion binding"/>
    <property type="evidence" value="ECO:0007669"/>
    <property type="project" value="UniProtKB-KW"/>
</dbReference>
<accession>A0A291LZV1</accession>
<evidence type="ECO:0000256" key="2">
    <source>
        <dbReference type="ARBA" id="ARBA00022801"/>
    </source>
</evidence>
<dbReference type="InterPro" id="IPR000917">
    <property type="entry name" value="Sulfatase_N"/>
</dbReference>
<dbReference type="InterPro" id="IPR017850">
    <property type="entry name" value="Alkaline_phosphatase_core_sf"/>
</dbReference>
<keyword evidence="1" id="KW-0479">Metal-binding</keyword>
<sequence>MTAIKNILFIMADQLRWDYLSCYGHPHLHTPHIDRLAARGVRFDRAYVQSPVCGPSRASCYTGRTVFSHGATWNRVPLPVGELTLGDYLRPLGVRTAVVGKTHMVPDREGMTRLGLDSTSELGLRIGQPGFDPYERDDGLHPNPLLRRKGGSLAYNDWLRAQGYDGENPWNDYANAAEGPDGEILSGWLLKHSNLMARVKEEHSETAYMTMRAREFIEESGDTPWLCHLSYIKPHWPYIAPAPYHDMYGPESFLPVKRSEEERQDTHPVQAAFMNMEVGRVFSADGTRETVLPAYMGLIKQIDDHLGRLFAWLEETGRDRETMIVLTSDHGDYMGDHWMGEKELFHEQSVRVPLIVFDPRPEADATRGTACDALVEAIDLVPTFLEATGAPPVDHRLEGRSLMPLLRGEAPQDWRDAVFSEIDYAFYAARETLGIDVKDARGYMIRTDRWKYVYFRKFPPQLFDLLNDPDEFTDLGRHPDYEAVRRDMSDRLMDRLTGRRNRVTMTDEEVIALRRDESDSGIMIGKWG</sequence>
<evidence type="ECO:0000256" key="1">
    <source>
        <dbReference type="ARBA" id="ARBA00022723"/>
    </source>
</evidence>
<feature type="domain" description="Sulfatase N-terminal" evidence="3">
    <location>
        <begin position="5"/>
        <end position="390"/>
    </location>
</feature>
<evidence type="ECO:0000313" key="4">
    <source>
        <dbReference type="EMBL" id="ATI41995.1"/>
    </source>
</evidence>
<name>A0A291LZV1_9RHOB</name>
<dbReference type="FunFam" id="3.40.720.10:FF:000062">
    <property type="entry name" value="Probable sulfatase"/>
    <property type="match status" value="1"/>
</dbReference>
<protein>
    <submittedName>
        <fullName evidence="4">Phosphonate monoester hydrolase</fullName>
    </submittedName>
</protein>
<keyword evidence="5" id="KW-1185">Reference proteome</keyword>
<dbReference type="GO" id="GO:0005737">
    <property type="term" value="C:cytoplasm"/>
    <property type="evidence" value="ECO:0007669"/>
    <property type="project" value="TreeGrafter"/>
</dbReference>
<dbReference type="RefSeq" id="WP_097373279.1">
    <property type="nucleotide sequence ID" value="NZ_CP021404.1"/>
</dbReference>
<keyword evidence="2 4" id="KW-0378">Hydrolase</keyword>
<dbReference type="PANTHER" id="PTHR45953:SF1">
    <property type="entry name" value="IDURONATE 2-SULFATASE"/>
    <property type="match status" value="1"/>
</dbReference>
<gene>
    <name evidence="4" type="ORF">CBW24_08250</name>
</gene>
<evidence type="ECO:0000313" key="5">
    <source>
        <dbReference type="Proteomes" id="UP000219050"/>
    </source>
</evidence>
<evidence type="ECO:0000259" key="3">
    <source>
        <dbReference type="Pfam" id="PF00884"/>
    </source>
</evidence>
<dbReference type="EMBL" id="CP021404">
    <property type="protein sequence ID" value="ATI41995.1"/>
    <property type="molecule type" value="Genomic_DNA"/>
</dbReference>
<dbReference type="AlphaFoldDB" id="A0A291LZV1"/>
<dbReference type="GO" id="GO:0008484">
    <property type="term" value="F:sulfuric ester hydrolase activity"/>
    <property type="evidence" value="ECO:0007669"/>
    <property type="project" value="TreeGrafter"/>
</dbReference>
<dbReference type="SUPFAM" id="SSF53649">
    <property type="entry name" value="Alkaline phosphatase-like"/>
    <property type="match status" value="1"/>
</dbReference>
<dbReference type="Pfam" id="PF00884">
    <property type="entry name" value="Sulfatase"/>
    <property type="match status" value="1"/>
</dbReference>
<dbReference type="PANTHER" id="PTHR45953">
    <property type="entry name" value="IDURONATE 2-SULFATASE"/>
    <property type="match status" value="1"/>
</dbReference>
<proteinExistence type="predicted"/>
<dbReference type="OrthoDB" id="9795675at2"/>
<reference evidence="4 5" key="1">
    <citation type="submission" date="2017-05" db="EMBL/GenBank/DDBJ databases">
        <title>Comparative genomic and metabolic analysis of manganese-oxidizing mechanisms in Celeribater manganoxidans DY25T: its adaption to the environment of polymetallic nodule.</title>
        <authorList>
            <person name="Wang X."/>
        </authorList>
    </citation>
    <scope>NUCLEOTIDE SEQUENCE [LARGE SCALE GENOMIC DNA]</scope>
    <source>
        <strain evidence="4 5">DY25</strain>
    </source>
</reference>
<dbReference type="Proteomes" id="UP000219050">
    <property type="component" value="Chromosome"/>
</dbReference>
<organism evidence="4 5">
    <name type="scientific">Pacificitalea manganoxidans</name>
    <dbReference type="NCBI Taxonomy" id="1411902"/>
    <lineage>
        <taxon>Bacteria</taxon>
        <taxon>Pseudomonadati</taxon>
        <taxon>Pseudomonadota</taxon>
        <taxon>Alphaproteobacteria</taxon>
        <taxon>Rhodobacterales</taxon>
        <taxon>Paracoccaceae</taxon>
        <taxon>Pacificitalea</taxon>
    </lineage>
</organism>
<dbReference type="KEGG" id="cmag:CBW24_08250"/>